<dbReference type="EMBL" id="PJCH01000001">
    <property type="protein sequence ID" value="PQA89750.1"/>
    <property type="molecule type" value="Genomic_DNA"/>
</dbReference>
<gene>
    <name evidence="11" type="ORF">CW354_02530</name>
</gene>
<evidence type="ECO:0000313" key="12">
    <source>
        <dbReference type="Proteomes" id="UP000239504"/>
    </source>
</evidence>
<dbReference type="SUPFAM" id="SSF69618">
    <property type="entry name" value="HemD-like"/>
    <property type="match status" value="1"/>
</dbReference>
<dbReference type="RefSeq" id="WP_104828452.1">
    <property type="nucleotide sequence ID" value="NZ_PJCH01000001.1"/>
</dbReference>
<reference evidence="11 12" key="1">
    <citation type="submission" date="2017-12" db="EMBL/GenBank/DDBJ databases">
        <authorList>
            <person name="Hurst M.R.H."/>
        </authorList>
    </citation>
    <scope>NUCLEOTIDE SEQUENCE [LARGE SCALE GENOMIC DNA]</scope>
    <source>
        <strain evidence="11 12">SY-3-19</strain>
    </source>
</reference>
<comment type="pathway">
    <text evidence="1 9">Porphyrin-containing compound metabolism; protoporphyrin-IX biosynthesis; coproporphyrinogen-III from 5-aminolevulinate: step 3/4.</text>
</comment>
<dbReference type="EC" id="4.2.1.75" evidence="3 9"/>
<dbReference type="PANTHER" id="PTHR38042">
    <property type="entry name" value="UROPORPHYRINOGEN-III SYNTHASE, CHLOROPLASTIC"/>
    <property type="match status" value="1"/>
</dbReference>
<evidence type="ECO:0000256" key="1">
    <source>
        <dbReference type="ARBA" id="ARBA00004772"/>
    </source>
</evidence>
<comment type="similarity">
    <text evidence="2 9">Belongs to the uroporphyrinogen-III synthase family.</text>
</comment>
<evidence type="ECO:0000256" key="5">
    <source>
        <dbReference type="ARBA" id="ARBA00023244"/>
    </source>
</evidence>
<evidence type="ECO:0000256" key="9">
    <source>
        <dbReference type="RuleBase" id="RU366031"/>
    </source>
</evidence>
<dbReference type="InterPro" id="IPR039793">
    <property type="entry name" value="UROS/Hem4"/>
</dbReference>
<evidence type="ECO:0000256" key="3">
    <source>
        <dbReference type="ARBA" id="ARBA00013109"/>
    </source>
</evidence>
<dbReference type="PANTHER" id="PTHR38042:SF1">
    <property type="entry name" value="UROPORPHYRINOGEN-III SYNTHASE, CHLOROPLASTIC"/>
    <property type="match status" value="1"/>
</dbReference>
<evidence type="ECO:0000313" key="11">
    <source>
        <dbReference type="EMBL" id="PQA89750.1"/>
    </source>
</evidence>
<dbReference type="GO" id="GO:0006780">
    <property type="term" value="P:uroporphyrinogen III biosynthetic process"/>
    <property type="evidence" value="ECO:0007669"/>
    <property type="project" value="UniProtKB-UniRule"/>
</dbReference>
<evidence type="ECO:0000256" key="8">
    <source>
        <dbReference type="ARBA" id="ARBA00048617"/>
    </source>
</evidence>
<organism evidence="11 12">
    <name type="scientific">Hyphococcus luteus</name>
    <dbReference type="NCBI Taxonomy" id="2058213"/>
    <lineage>
        <taxon>Bacteria</taxon>
        <taxon>Pseudomonadati</taxon>
        <taxon>Pseudomonadota</taxon>
        <taxon>Alphaproteobacteria</taxon>
        <taxon>Parvularculales</taxon>
        <taxon>Parvularculaceae</taxon>
        <taxon>Hyphococcus</taxon>
    </lineage>
</organism>
<evidence type="ECO:0000256" key="4">
    <source>
        <dbReference type="ARBA" id="ARBA00023239"/>
    </source>
</evidence>
<dbReference type="OrthoDB" id="7424801at2"/>
<evidence type="ECO:0000259" key="10">
    <source>
        <dbReference type="Pfam" id="PF02602"/>
    </source>
</evidence>
<dbReference type="Proteomes" id="UP000239504">
    <property type="component" value="Unassembled WGS sequence"/>
</dbReference>
<dbReference type="CDD" id="cd06578">
    <property type="entry name" value="HemD"/>
    <property type="match status" value="1"/>
</dbReference>
<dbReference type="InterPro" id="IPR003754">
    <property type="entry name" value="4pyrrol_synth_uPrphyn_synth"/>
</dbReference>
<evidence type="ECO:0000256" key="7">
    <source>
        <dbReference type="ARBA" id="ARBA00040167"/>
    </source>
</evidence>
<name>A0A2S7KB55_9PROT</name>
<comment type="caution">
    <text evidence="11">The sequence shown here is derived from an EMBL/GenBank/DDBJ whole genome shotgun (WGS) entry which is preliminary data.</text>
</comment>
<proteinExistence type="inferred from homology"/>
<comment type="catalytic activity">
    <reaction evidence="8 9">
        <text>hydroxymethylbilane = uroporphyrinogen III + H2O</text>
        <dbReference type="Rhea" id="RHEA:18965"/>
        <dbReference type="ChEBI" id="CHEBI:15377"/>
        <dbReference type="ChEBI" id="CHEBI:57308"/>
        <dbReference type="ChEBI" id="CHEBI:57845"/>
        <dbReference type="EC" id="4.2.1.75"/>
    </reaction>
</comment>
<sequence length="271" mass="29496">MNSSNFSIGTTVSDDEECFDATRSAAKTFWITRTAPGNHRTAEGLTKLGHISFLMPVLEIIELRAVIASCNADAIVFSSANAVRMHNPRSEFLDLPVFAVGDHTASEAMRAGYRNVYSADGDVRSLEKLIRQRSAVGGRILHLSARDPAGDLLGALESAGYRQKRKAVYESRPVTRDRLNCIASILDRLHGIVIHSPKAGSVVAAFLRSQIKTWEGSVYCISPAAAFPFDAVKSARIFIADHPSEESMIRLIADSGDDEPDCFFNESGGYS</sequence>
<dbReference type="GO" id="GO:0006782">
    <property type="term" value="P:protoporphyrinogen IX biosynthetic process"/>
    <property type="evidence" value="ECO:0007669"/>
    <property type="project" value="UniProtKB-UniRule"/>
</dbReference>
<accession>A0A2S7KB55</accession>
<evidence type="ECO:0000256" key="2">
    <source>
        <dbReference type="ARBA" id="ARBA00008133"/>
    </source>
</evidence>
<feature type="domain" description="Tetrapyrrole biosynthesis uroporphyrinogen III synthase" evidence="10">
    <location>
        <begin position="40"/>
        <end position="249"/>
    </location>
</feature>
<dbReference type="InterPro" id="IPR036108">
    <property type="entry name" value="4pyrrol_syn_uPrphyn_synt_sf"/>
</dbReference>
<evidence type="ECO:0000256" key="6">
    <source>
        <dbReference type="ARBA" id="ARBA00037589"/>
    </source>
</evidence>
<comment type="function">
    <text evidence="6 9">Catalyzes cyclization of the linear tetrapyrrole, hydroxymethylbilane, to the macrocyclic uroporphyrinogen III.</text>
</comment>
<keyword evidence="12" id="KW-1185">Reference proteome</keyword>
<dbReference type="AlphaFoldDB" id="A0A2S7KB55"/>
<dbReference type="GO" id="GO:0004852">
    <property type="term" value="F:uroporphyrinogen-III synthase activity"/>
    <property type="evidence" value="ECO:0007669"/>
    <property type="project" value="UniProtKB-UniRule"/>
</dbReference>
<dbReference type="Gene3D" id="3.40.50.10090">
    <property type="match status" value="2"/>
</dbReference>
<dbReference type="Pfam" id="PF02602">
    <property type="entry name" value="HEM4"/>
    <property type="match status" value="1"/>
</dbReference>
<keyword evidence="4 9" id="KW-0456">Lyase</keyword>
<keyword evidence="5 9" id="KW-0627">Porphyrin biosynthesis</keyword>
<protein>
    <recommendedName>
        <fullName evidence="7 9">Uroporphyrinogen-III synthase</fullName>
        <ecNumber evidence="3 9">4.2.1.75</ecNumber>
    </recommendedName>
</protein>